<dbReference type="EMBL" id="JACAZH010000001">
    <property type="protein sequence ID" value="KAF7378059.1"/>
    <property type="molecule type" value="Genomic_DNA"/>
</dbReference>
<dbReference type="Pfam" id="PF20152">
    <property type="entry name" value="DUF6534"/>
    <property type="match status" value="1"/>
</dbReference>
<evidence type="ECO:0000313" key="3">
    <source>
        <dbReference type="EMBL" id="KAF7378059.1"/>
    </source>
</evidence>
<keyword evidence="1" id="KW-0472">Membrane</keyword>
<evidence type="ECO:0000313" key="4">
    <source>
        <dbReference type="Proteomes" id="UP000623467"/>
    </source>
</evidence>
<gene>
    <name evidence="3" type="ORF">MSAN_00230000</name>
</gene>
<feature type="transmembrane region" description="Helical" evidence="1">
    <location>
        <begin position="94"/>
        <end position="116"/>
    </location>
</feature>
<keyword evidence="1" id="KW-0812">Transmembrane</keyword>
<protein>
    <recommendedName>
        <fullName evidence="2">DUF6534 domain-containing protein</fullName>
    </recommendedName>
</protein>
<sequence length="290" mass="31703">MARYFQLPSKPLLQRIIVGAILAFDTVCTFAICASVYLAVVVMPCQPYGLFVQSSMQALAVILFTTYSTASIEQLFLCQLYFSLTKRRMITGVFVLSVAVHLAFTYASVILILAYNSVLGWAFLSSRIGTIACAATDIIIASALTCTFIRFEKTLVVQIPTRSRLRKLMVYTFTSGVVVASVTLLVMILLIKGNPAYSLFFHAQGRVYTLTILGNYLAAAPRQLTETLPTNPPGSIITAVVFHNDEDSSIDDRVSIINSSSTAQRTRGSHDHNSGILSSASVEILNGFRM</sequence>
<feature type="domain" description="DUF6534" evidence="2">
    <location>
        <begin position="134"/>
        <end position="215"/>
    </location>
</feature>
<comment type="caution">
    <text evidence="3">The sequence shown here is derived from an EMBL/GenBank/DDBJ whole genome shotgun (WGS) entry which is preliminary data.</text>
</comment>
<keyword evidence="4" id="KW-1185">Reference proteome</keyword>
<keyword evidence="1" id="KW-1133">Transmembrane helix</keyword>
<accession>A0A8H6ZIB3</accession>
<feature type="transmembrane region" description="Helical" evidence="1">
    <location>
        <begin position="58"/>
        <end position="82"/>
    </location>
</feature>
<reference evidence="3" key="1">
    <citation type="submission" date="2020-05" db="EMBL/GenBank/DDBJ databases">
        <title>Mycena genomes resolve the evolution of fungal bioluminescence.</title>
        <authorList>
            <person name="Tsai I.J."/>
        </authorList>
    </citation>
    <scope>NUCLEOTIDE SEQUENCE</scope>
    <source>
        <strain evidence="3">160909Yilan</strain>
    </source>
</reference>
<dbReference type="AlphaFoldDB" id="A0A8H6ZIB3"/>
<evidence type="ECO:0000256" key="1">
    <source>
        <dbReference type="SAM" id="Phobius"/>
    </source>
</evidence>
<dbReference type="InterPro" id="IPR045339">
    <property type="entry name" value="DUF6534"/>
</dbReference>
<name>A0A8H6ZIB3_9AGAR</name>
<feature type="transmembrane region" description="Helical" evidence="1">
    <location>
        <begin position="12"/>
        <end position="38"/>
    </location>
</feature>
<evidence type="ECO:0000259" key="2">
    <source>
        <dbReference type="Pfam" id="PF20152"/>
    </source>
</evidence>
<organism evidence="3 4">
    <name type="scientific">Mycena sanguinolenta</name>
    <dbReference type="NCBI Taxonomy" id="230812"/>
    <lineage>
        <taxon>Eukaryota</taxon>
        <taxon>Fungi</taxon>
        <taxon>Dikarya</taxon>
        <taxon>Basidiomycota</taxon>
        <taxon>Agaricomycotina</taxon>
        <taxon>Agaricomycetes</taxon>
        <taxon>Agaricomycetidae</taxon>
        <taxon>Agaricales</taxon>
        <taxon>Marasmiineae</taxon>
        <taxon>Mycenaceae</taxon>
        <taxon>Mycena</taxon>
    </lineage>
</organism>
<proteinExistence type="predicted"/>
<dbReference type="OrthoDB" id="2989042at2759"/>
<feature type="transmembrane region" description="Helical" evidence="1">
    <location>
        <begin position="170"/>
        <end position="191"/>
    </location>
</feature>
<feature type="transmembrane region" description="Helical" evidence="1">
    <location>
        <begin position="128"/>
        <end position="149"/>
    </location>
</feature>
<dbReference type="Proteomes" id="UP000623467">
    <property type="component" value="Unassembled WGS sequence"/>
</dbReference>